<feature type="transmembrane region" description="Helical" evidence="4">
    <location>
        <begin position="215"/>
        <end position="237"/>
    </location>
</feature>
<evidence type="ECO:0000256" key="3">
    <source>
        <dbReference type="ARBA" id="ARBA00022525"/>
    </source>
</evidence>
<name>W2XVL2_PHYNI</name>
<reference evidence="6 7" key="1">
    <citation type="submission" date="2013-11" db="EMBL/GenBank/DDBJ databases">
        <title>The Genome Sequence of Phytophthora parasitica CJ01A1.</title>
        <authorList>
            <consortium name="The Broad Institute Genomics Platform"/>
            <person name="Russ C."/>
            <person name="Tyler B."/>
            <person name="Panabieres F."/>
            <person name="Shan W."/>
            <person name="Tripathy S."/>
            <person name="Grunwald N."/>
            <person name="Machado M."/>
            <person name="Johnson C.S."/>
            <person name="Walker B."/>
            <person name="Young S.K."/>
            <person name="Zeng Q."/>
            <person name="Gargeya S."/>
            <person name="Fitzgerald M."/>
            <person name="Haas B."/>
            <person name="Abouelleil A."/>
            <person name="Allen A.W."/>
            <person name="Alvarado L."/>
            <person name="Arachchi H.M."/>
            <person name="Berlin A.M."/>
            <person name="Chapman S.B."/>
            <person name="Gainer-Dewar J."/>
            <person name="Goldberg J."/>
            <person name="Griggs A."/>
            <person name="Gujja S."/>
            <person name="Hansen M."/>
            <person name="Howarth C."/>
            <person name="Imamovic A."/>
            <person name="Ireland A."/>
            <person name="Larimer J."/>
            <person name="McCowan C."/>
            <person name="Murphy C."/>
            <person name="Pearson M."/>
            <person name="Poon T.W."/>
            <person name="Priest M."/>
            <person name="Roberts A."/>
            <person name="Saif S."/>
            <person name="Shea T."/>
            <person name="Sisk P."/>
            <person name="Sykes S."/>
            <person name="Wortman J."/>
            <person name="Nusbaum C."/>
            <person name="Birren B."/>
        </authorList>
    </citation>
    <scope>NUCLEOTIDE SEQUENCE [LARGE SCALE GENOMIC DNA]</scope>
    <source>
        <strain evidence="6 7">CJ01A1</strain>
    </source>
</reference>
<dbReference type="Pfam" id="PF20147">
    <property type="entry name" value="Crinkler"/>
    <property type="match status" value="1"/>
</dbReference>
<dbReference type="AlphaFoldDB" id="W2XVL2"/>
<keyword evidence="4" id="KW-0812">Transmembrane</keyword>
<accession>W2XVL2</accession>
<keyword evidence="3" id="KW-0964">Secreted</keyword>
<sequence>MVKLFCALVGVKGNAFSVTIDASESVDDLKKAIKKEKENKIKCDADELQLFLAREGDDKWLESSTDDVKKLKKGEKTALIEALTHEDHALDGEFGLEEVLEGMPEPKTKQIHVLVVVPEGDQAQRDEERALPRTTVLNEPEKFAEECMSLTEWGVDAVHEIPLIWKFMSSLGGCTRNGKIFWRLEDKQVVSILVDGWFRESTVGNINVRANKKSILMGSPGIGKSTLLCVMAFYLVFKHKKNVLVYRRLTKFEQENCLFYLGYEDGKV</sequence>
<evidence type="ECO:0000259" key="5">
    <source>
        <dbReference type="Pfam" id="PF20147"/>
    </source>
</evidence>
<dbReference type="EMBL" id="ANIX01000241">
    <property type="protein sequence ID" value="ETP25969.1"/>
    <property type="molecule type" value="Genomic_DNA"/>
</dbReference>
<dbReference type="GO" id="GO:0043657">
    <property type="term" value="C:host cell"/>
    <property type="evidence" value="ECO:0007669"/>
    <property type="project" value="UniProtKB-SubCell"/>
</dbReference>
<gene>
    <name evidence="6" type="ORF">F441_01219</name>
</gene>
<evidence type="ECO:0000313" key="7">
    <source>
        <dbReference type="Proteomes" id="UP000018958"/>
    </source>
</evidence>
<feature type="domain" description="Crinkler effector protein N-terminal" evidence="5">
    <location>
        <begin position="2"/>
        <end position="116"/>
    </location>
</feature>
<dbReference type="GO" id="GO:0005576">
    <property type="term" value="C:extracellular region"/>
    <property type="evidence" value="ECO:0007669"/>
    <property type="project" value="UniProtKB-SubCell"/>
</dbReference>
<feature type="non-terminal residue" evidence="6">
    <location>
        <position position="268"/>
    </location>
</feature>
<evidence type="ECO:0000256" key="4">
    <source>
        <dbReference type="SAM" id="Phobius"/>
    </source>
</evidence>
<dbReference type="Proteomes" id="UP000018958">
    <property type="component" value="Unassembled WGS sequence"/>
</dbReference>
<organism evidence="6 7">
    <name type="scientific">Phytophthora nicotianae CJ01A1</name>
    <dbReference type="NCBI Taxonomy" id="1317063"/>
    <lineage>
        <taxon>Eukaryota</taxon>
        <taxon>Sar</taxon>
        <taxon>Stramenopiles</taxon>
        <taxon>Oomycota</taxon>
        <taxon>Peronosporomycetes</taxon>
        <taxon>Peronosporales</taxon>
        <taxon>Peronosporaceae</taxon>
        <taxon>Phytophthora</taxon>
    </lineage>
</organism>
<dbReference type="OrthoDB" id="121944at2759"/>
<dbReference type="InterPro" id="IPR045379">
    <property type="entry name" value="Crinkler_N"/>
</dbReference>
<keyword evidence="4" id="KW-0472">Membrane</keyword>
<comment type="caution">
    <text evidence="6">The sequence shown here is derived from an EMBL/GenBank/DDBJ whole genome shotgun (WGS) entry which is preliminary data.</text>
</comment>
<evidence type="ECO:0000256" key="2">
    <source>
        <dbReference type="ARBA" id="ARBA00004613"/>
    </source>
</evidence>
<comment type="subcellular location">
    <subcellularLocation>
        <location evidence="1">Host cell</location>
    </subcellularLocation>
    <subcellularLocation>
        <location evidence="2">Secreted</location>
    </subcellularLocation>
</comment>
<protein>
    <recommendedName>
        <fullName evidence="5">Crinkler effector protein N-terminal domain-containing protein</fullName>
    </recommendedName>
</protein>
<evidence type="ECO:0000313" key="6">
    <source>
        <dbReference type="EMBL" id="ETP25969.1"/>
    </source>
</evidence>
<keyword evidence="4" id="KW-1133">Transmembrane helix</keyword>
<proteinExistence type="predicted"/>
<evidence type="ECO:0000256" key="1">
    <source>
        <dbReference type="ARBA" id="ARBA00004340"/>
    </source>
</evidence>